<reference evidence="2" key="1">
    <citation type="submission" date="2023-08" db="EMBL/GenBank/DDBJ databases">
        <authorList>
            <person name="Audoor S."/>
            <person name="Bilcke G."/>
        </authorList>
    </citation>
    <scope>NUCLEOTIDE SEQUENCE</scope>
</reference>
<proteinExistence type="predicted"/>
<feature type="compositionally biased region" description="Basic residues" evidence="1">
    <location>
        <begin position="208"/>
        <end position="221"/>
    </location>
</feature>
<evidence type="ECO:0000256" key="1">
    <source>
        <dbReference type="SAM" id="MobiDB-lite"/>
    </source>
</evidence>
<gene>
    <name evidence="2" type="ORF">CYCCA115_LOCUS2782</name>
</gene>
<name>A0AAD2FHK8_9STRA</name>
<feature type="compositionally biased region" description="Basic and acidic residues" evidence="1">
    <location>
        <begin position="232"/>
        <end position="261"/>
    </location>
</feature>
<feature type="compositionally biased region" description="Basic and acidic residues" evidence="1">
    <location>
        <begin position="157"/>
        <end position="206"/>
    </location>
</feature>
<feature type="region of interest" description="Disordered" evidence="1">
    <location>
        <begin position="45"/>
        <end position="261"/>
    </location>
</feature>
<evidence type="ECO:0000313" key="2">
    <source>
        <dbReference type="EMBL" id="CAJ1932330.1"/>
    </source>
</evidence>
<feature type="compositionally biased region" description="Basic and acidic residues" evidence="1">
    <location>
        <begin position="112"/>
        <end position="125"/>
    </location>
</feature>
<sequence length="261" mass="30696">MARSEEALKRRAEKRERSVQEQKQAEFEEMKKKQRLLEQEKVMFTIKHQRPFAPRSYDRDARPPPKKQRHDPETSKALVWAEQAKEDKLVQNQALRKKYQETGGEGMDPEELERAKLLIARDERKKQKKAMKKERKSLEMQVEERESKEEEGDETKEEGKDQETSSSEDGKKSSQDESSTKEKKGSIDNDVKEKKVPCKEDHDAKSKQNAKSKRDRNKALRARFQETAGKGMSKEDIRRAKQLLERDERKKQKRASALEKQ</sequence>
<dbReference type="EMBL" id="CAKOGP040000224">
    <property type="protein sequence ID" value="CAJ1932330.1"/>
    <property type="molecule type" value="Genomic_DNA"/>
</dbReference>
<protein>
    <submittedName>
        <fullName evidence="2">Uncharacterized protein</fullName>
    </submittedName>
</protein>
<dbReference type="Proteomes" id="UP001295423">
    <property type="component" value="Unassembled WGS sequence"/>
</dbReference>
<dbReference type="AlphaFoldDB" id="A0AAD2FHK8"/>
<evidence type="ECO:0000313" key="3">
    <source>
        <dbReference type="Proteomes" id="UP001295423"/>
    </source>
</evidence>
<feature type="compositionally biased region" description="Basic and acidic residues" evidence="1">
    <location>
        <begin position="136"/>
        <end position="148"/>
    </location>
</feature>
<keyword evidence="3" id="KW-1185">Reference proteome</keyword>
<organism evidence="2 3">
    <name type="scientific">Cylindrotheca closterium</name>
    <dbReference type="NCBI Taxonomy" id="2856"/>
    <lineage>
        <taxon>Eukaryota</taxon>
        <taxon>Sar</taxon>
        <taxon>Stramenopiles</taxon>
        <taxon>Ochrophyta</taxon>
        <taxon>Bacillariophyta</taxon>
        <taxon>Bacillariophyceae</taxon>
        <taxon>Bacillariophycidae</taxon>
        <taxon>Bacillariales</taxon>
        <taxon>Bacillariaceae</taxon>
        <taxon>Cylindrotheca</taxon>
    </lineage>
</organism>
<accession>A0AAD2FHK8</accession>
<feature type="region of interest" description="Disordered" evidence="1">
    <location>
        <begin position="1"/>
        <end position="32"/>
    </location>
</feature>
<comment type="caution">
    <text evidence="2">The sequence shown here is derived from an EMBL/GenBank/DDBJ whole genome shotgun (WGS) entry which is preliminary data.</text>
</comment>
<feature type="compositionally biased region" description="Basic residues" evidence="1">
    <location>
        <begin position="126"/>
        <end position="135"/>
    </location>
</feature>